<dbReference type="Proteomes" id="UP000324222">
    <property type="component" value="Unassembled WGS sequence"/>
</dbReference>
<accession>A0A5B7EQH9</accession>
<dbReference type="AlphaFoldDB" id="A0A5B7EQH9"/>
<proteinExistence type="predicted"/>
<comment type="caution">
    <text evidence="1">The sequence shown here is derived from an EMBL/GenBank/DDBJ whole genome shotgun (WGS) entry which is preliminary data.</text>
</comment>
<evidence type="ECO:0000313" key="1">
    <source>
        <dbReference type="EMBL" id="MPC35635.1"/>
    </source>
</evidence>
<reference evidence="1 2" key="1">
    <citation type="submission" date="2019-05" db="EMBL/GenBank/DDBJ databases">
        <title>Another draft genome of Portunus trituberculatus and its Hox gene families provides insights of decapod evolution.</title>
        <authorList>
            <person name="Jeong J.-H."/>
            <person name="Song I."/>
            <person name="Kim S."/>
            <person name="Choi T."/>
            <person name="Kim D."/>
            <person name="Ryu S."/>
            <person name="Kim W."/>
        </authorList>
    </citation>
    <scope>NUCLEOTIDE SEQUENCE [LARGE SCALE GENOMIC DNA]</scope>
    <source>
        <tissue evidence="1">Muscle</tissue>
    </source>
</reference>
<protein>
    <submittedName>
        <fullName evidence="1">Uncharacterized protein</fullName>
    </submittedName>
</protein>
<keyword evidence="2" id="KW-1185">Reference proteome</keyword>
<sequence length="134" mass="14796">MDACILLFWHNDTFKSPQLLLRLEGRSLKRTQVPYQGRQGPPWLSAALSRVHLQAEVFITLAEHHRSQPPVTGIEDGGVNQLPLPLSVTNDVHSGTLIVAQFQPHPPGLDDQRINRSLKAPGLMSVLVGLLEVT</sequence>
<gene>
    <name evidence="1" type="ORF">E2C01_029062</name>
</gene>
<name>A0A5B7EQH9_PORTR</name>
<evidence type="ECO:0000313" key="2">
    <source>
        <dbReference type="Proteomes" id="UP000324222"/>
    </source>
</evidence>
<organism evidence="1 2">
    <name type="scientific">Portunus trituberculatus</name>
    <name type="common">Swimming crab</name>
    <name type="synonym">Neptunus trituberculatus</name>
    <dbReference type="NCBI Taxonomy" id="210409"/>
    <lineage>
        <taxon>Eukaryota</taxon>
        <taxon>Metazoa</taxon>
        <taxon>Ecdysozoa</taxon>
        <taxon>Arthropoda</taxon>
        <taxon>Crustacea</taxon>
        <taxon>Multicrustacea</taxon>
        <taxon>Malacostraca</taxon>
        <taxon>Eumalacostraca</taxon>
        <taxon>Eucarida</taxon>
        <taxon>Decapoda</taxon>
        <taxon>Pleocyemata</taxon>
        <taxon>Brachyura</taxon>
        <taxon>Eubrachyura</taxon>
        <taxon>Portunoidea</taxon>
        <taxon>Portunidae</taxon>
        <taxon>Portuninae</taxon>
        <taxon>Portunus</taxon>
    </lineage>
</organism>
<dbReference type="EMBL" id="VSRR010003315">
    <property type="protein sequence ID" value="MPC35635.1"/>
    <property type="molecule type" value="Genomic_DNA"/>
</dbReference>